<accession>A0A6H9WKY1</accession>
<dbReference type="SMART" id="SM00382">
    <property type="entry name" value="AAA"/>
    <property type="match status" value="1"/>
</dbReference>
<dbReference type="GO" id="GO:0016887">
    <property type="term" value="F:ATP hydrolysis activity"/>
    <property type="evidence" value="ECO:0007669"/>
    <property type="project" value="InterPro"/>
</dbReference>
<feature type="compositionally biased region" description="Basic and acidic residues" evidence="11">
    <location>
        <begin position="1"/>
        <end position="17"/>
    </location>
</feature>
<feature type="transmembrane region" description="Helical" evidence="12">
    <location>
        <begin position="195"/>
        <end position="227"/>
    </location>
</feature>
<keyword evidence="9 12" id="KW-0472">Membrane</keyword>
<feature type="transmembrane region" description="Helical" evidence="12">
    <location>
        <begin position="291"/>
        <end position="311"/>
    </location>
</feature>
<dbReference type="RefSeq" id="WP_158029357.1">
    <property type="nucleotide sequence ID" value="NZ_BMHG01000001.1"/>
</dbReference>
<keyword evidence="8 12" id="KW-1133">Transmembrane helix</keyword>
<keyword evidence="16" id="KW-1185">Reference proteome</keyword>
<dbReference type="CDD" id="cd18551">
    <property type="entry name" value="ABC_6TM_LmrA_like"/>
    <property type="match status" value="1"/>
</dbReference>
<dbReference type="PANTHER" id="PTHR43394:SF1">
    <property type="entry name" value="ATP-BINDING CASSETTE SUB-FAMILY B MEMBER 10, MITOCHONDRIAL"/>
    <property type="match status" value="1"/>
</dbReference>
<dbReference type="SUPFAM" id="SSF90123">
    <property type="entry name" value="ABC transporter transmembrane region"/>
    <property type="match status" value="1"/>
</dbReference>
<comment type="caution">
    <text evidence="15">The sequence shown here is derived from an EMBL/GenBank/DDBJ whole genome shotgun (WGS) entry which is preliminary data.</text>
</comment>
<evidence type="ECO:0000256" key="10">
    <source>
        <dbReference type="ARBA" id="ARBA00023455"/>
    </source>
</evidence>
<evidence type="ECO:0000256" key="6">
    <source>
        <dbReference type="ARBA" id="ARBA00022741"/>
    </source>
</evidence>
<dbReference type="InterPro" id="IPR036640">
    <property type="entry name" value="ABC1_TM_sf"/>
</dbReference>
<dbReference type="InterPro" id="IPR003593">
    <property type="entry name" value="AAA+_ATPase"/>
</dbReference>
<evidence type="ECO:0000256" key="2">
    <source>
        <dbReference type="ARBA" id="ARBA00022448"/>
    </source>
</evidence>
<dbReference type="InterPro" id="IPR003439">
    <property type="entry name" value="ABC_transporter-like_ATP-bd"/>
</dbReference>
<dbReference type="FunFam" id="3.40.50.300:FF:000221">
    <property type="entry name" value="Multidrug ABC transporter ATP-binding protein"/>
    <property type="match status" value="1"/>
</dbReference>
<dbReference type="EMBL" id="WBJY01000002">
    <property type="protein sequence ID" value="KAB1648162.1"/>
    <property type="molecule type" value="Genomic_DNA"/>
</dbReference>
<keyword evidence="6" id="KW-0547">Nucleotide-binding</keyword>
<evidence type="ECO:0000256" key="11">
    <source>
        <dbReference type="SAM" id="MobiDB-lite"/>
    </source>
</evidence>
<dbReference type="PROSITE" id="PS50929">
    <property type="entry name" value="ABC_TM1F"/>
    <property type="match status" value="1"/>
</dbReference>
<dbReference type="InterPro" id="IPR027417">
    <property type="entry name" value="P-loop_NTPase"/>
</dbReference>
<organism evidence="15 16">
    <name type="scientific">Pseudoclavibacter endophyticus</name>
    <dbReference type="NCBI Taxonomy" id="1778590"/>
    <lineage>
        <taxon>Bacteria</taxon>
        <taxon>Bacillati</taxon>
        <taxon>Actinomycetota</taxon>
        <taxon>Actinomycetes</taxon>
        <taxon>Micrococcales</taxon>
        <taxon>Microbacteriaceae</taxon>
        <taxon>Pseudoclavibacter</taxon>
    </lineage>
</organism>
<feature type="region of interest" description="Disordered" evidence="11">
    <location>
        <begin position="1"/>
        <end position="54"/>
    </location>
</feature>
<reference evidence="15 16" key="1">
    <citation type="submission" date="2019-09" db="EMBL/GenBank/DDBJ databases">
        <title>Phylogeny of genus Pseudoclavibacter and closely related genus.</title>
        <authorList>
            <person name="Li Y."/>
        </authorList>
    </citation>
    <scope>NUCLEOTIDE SEQUENCE [LARGE SCALE GENOMIC DNA]</scope>
    <source>
        <strain evidence="15 16">EGI 60007</strain>
    </source>
</reference>
<dbReference type="Gene3D" id="1.20.1560.10">
    <property type="entry name" value="ABC transporter type 1, transmembrane domain"/>
    <property type="match status" value="1"/>
</dbReference>
<keyword evidence="3" id="KW-1003">Cell membrane</keyword>
<evidence type="ECO:0000256" key="1">
    <source>
        <dbReference type="ARBA" id="ARBA00004429"/>
    </source>
</evidence>
<feature type="domain" description="ABC transporter" evidence="13">
    <location>
        <begin position="450"/>
        <end position="683"/>
    </location>
</feature>
<keyword evidence="4" id="KW-0997">Cell inner membrane</keyword>
<evidence type="ECO:0000256" key="8">
    <source>
        <dbReference type="ARBA" id="ARBA00022989"/>
    </source>
</evidence>
<dbReference type="InterPro" id="IPR017871">
    <property type="entry name" value="ABC_transporter-like_CS"/>
</dbReference>
<gene>
    <name evidence="15" type="ORF">F8O04_10615</name>
</gene>
<evidence type="ECO:0000256" key="5">
    <source>
        <dbReference type="ARBA" id="ARBA00022692"/>
    </source>
</evidence>
<dbReference type="Pfam" id="PF00005">
    <property type="entry name" value="ABC_tran"/>
    <property type="match status" value="1"/>
</dbReference>
<dbReference type="PROSITE" id="PS00211">
    <property type="entry name" value="ABC_TRANSPORTER_1"/>
    <property type="match status" value="1"/>
</dbReference>
<feature type="transmembrane region" description="Helical" evidence="12">
    <location>
        <begin position="323"/>
        <end position="350"/>
    </location>
</feature>
<comment type="similarity">
    <text evidence="10">Belongs to the ABC transporter superfamily. Siderophore-Fe(3+) uptake transporter (SIUT) (TC 3.A.1.21) family.</text>
</comment>
<keyword evidence="5 12" id="KW-0812">Transmembrane</keyword>
<dbReference type="InterPro" id="IPR039421">
    <property type="entry name" value="Type_1_exporter"/>
</dbReference>
<evidence type="ECO:0000259" key="13">
    <source>
        <dbReference type="PROSITE" id="PS50893"/>
    </source>
</evidence>
<dbReference type="Proteomes" id="UP000431744">
    <property type="component" value="Unassembled WGS sequence"/>
</dbReference>
<evidence type="ECO:0000259" key="14">
    <source>
        <dbReference type="PROSITE" id="PS50929"/>
    </source>
</evidence>
<evidence type="ECO:0000256" key="9">
    <source>
        <dbReference type="ARBA" id="ARBA00023136"/>
    </source>
</evidence>
<evidence type="ECO:0000313" key="16">
    <source>
        <dbReference type="Proteomes" id="UP000431744"/>
    </source>
</evidence>
<evidence type="ECO:0000256" key="12">
    <source>
        <dbReference type="SAM" id="Phobius"/>
    </source>
</evidence>
<feature type="transmembrane region" description="Helical" evidence="12">
    <location>
        <begin position="71"/>
        <end position="96"/>
    </location>
</feature>
<dbReference type="GO" id="GO:0015421">
    <property type="term" value="F:ABC-type oligopeptide transporter activity"/>
    <property type="evidence" value="ECO:0007669"/>
    <property type="project" value="TreeGrafter"/>
</dbReference>
<comment type="subcellular location">
    <subcellularLocation>
        <location evidence="1">Cell inner membrane</location>
        <topology evidence="1">Multi-pass membrane protein</topology>
    </subcellularLocation>
</comment>
<dbReference type="OrthoDB" id="9806127at2"/>
<proteinExistence type="inferred from homology"/>
<dbReference type="GO" id="GO:0005524">
    <property type="term" value="F:ATP binding"/>
    <property type="evidence" value="ECO:0007669"/>
    <property type="project" value="UniProtKB-KW"/>
</dbReference>
<dbReference type="Pfam" id="PF00664">
    <property type="entry name" value="ABC_membrane"/>
    <property type="match status" value="1"/>
</dbReference>
<evidence type="ECO:0000256" key="4">
    <source>
        <dbReference type="ARBA" id="ARBA00022519"/>
    </source>
</evidence>
<dbReference type="GO" id="GO:0005886">
    <property type="term" value="C:plasma membrane"/>
    <property type="evidence" value="ECO:0007669"/>
    <property type="project" value="UniProtKB-SubCell"/>
</dbReference>
<evidence type="ECO:0000313" key="15">
    <source>
        <dbReference type="EMBL" id="KAB1648162.1"/>
    </source>
</evidence>
<protein>
    <submittedName>
        <fullName evidence="15">ABC transporter ATP-binding protein</fullName>
    </submittedName>
</protein>
<dbReference type="AlphaFoldDB" id="A0A6H9WKY1"/>
<dbReference type="InterPro" id="IPR011527">
    <property type="entry name" value="ABC1_TM_dom"/>
</dbReference>
<evidence type="ECO:0000256" key="7">
    <source>
        <dbReference type="ARBA" id="ARBA00022840"/>
    </source>
</evidence>
<dbReference type="SUPFAM" id="SSF52540">
    <property type="entry name" value="P-loop containing nucleoside triphosphate hydrolases"/>
    <property type="match status" value="1"/>
</dbReference>
<dbReference type="PROSITE" id="PS50893">
    <property type="entry name" value="ABC_TRANSPORTER_2"/>
    <property type="match status" value="1"/>
</dbReference>
<keyword evidence="7 15" id="KW-0067">ATP-binding</keyword>
<sequence length="691" mass="72923">MSAVNEHPDPEVSDRAEANGTATGVDGSSGAGRREPRGRRRARSGRPGDTEQRPRATFGQLLPYLLESPGLMGGIVAISIVGAVFSLAQPLLVGVLIGQVEAGTLAQWLLWALVGVVIIGALLQGFQHYLLQRTGESIVRTTRRKLVAKLLRLPITEFDARRTGDLVSRVGSDTTLLRAVLTQGLVEAVGGLLTFVGAVVAMVILDLVLFGVTVGVVVAAVAAVVLLSGRIRTASAAAQAKVGELTSAVERSISSVRTIRASGATEREERLVADDIEGAYRRGLDVASASALIVPVSGVAMQGALIAVLGLGGLRVAAGDLSIASLIAFIMFLFMMIMPLGQFIGAIAAVNSALGALGRIQEIIDLPEEGHDDRDHGPVVEVRGAANVEDRPDAPALAFDRVSFRYPDTVVRARTARARAAARLDRFATGRRRGGAMSLGGDDSGLDELFRADDEAAAPASPLVLDDVSFEVPRGTRVALVGPSGAGKSTSLALIERFYDPTEGSIRLGGIDLRNIDRADLRRQIGYVQQDAPVLAGTLAENLRLGRPDASDDECEAVLREVNLGGVLDRSPERLAAAVGEAGVMLSGGERQRLAIARTLLAASPILLLDESTSSLDGANERAMRDAIDRVAEGRSLIVIAHRLSTVVDSDEIVVLDRGRVVGRGTHEQLVESTPLYRELAQHQLLVPAER</sequence>
<dbReference type="PANTHER" id="PTHR43394">
    <property type="entry name" value="ATP-DEPENDENT PERMEASE MDL1, MITOCHONDRIAL"/>
    <property type="match status" value="1"/>
</dbReference>
<keyword evidence="2" id="KW-0813">Transport</keyword>
<evidence type="ECO:0000256" key="3">
    <source>
        <dbReference type="ARBA" id="ARBA00022475"/>
    </source>
</evidence>
<dbReference type="Gene3D" id="3.40.50.300">
    <property type="entry name" value="P-loop containing nucleotide triphosphate hydrolases"/>
    <property type="match status" value="1"/>
</dbReference>
<feature type="domain" description="ABC transmembrane type-1" evidence="14">
    <location>
        <begin position="74"/>
        <end position="352"/>
    </location>
</feature>
<feature type="transmembrane region" description="Helical" evidence="12">
    <location>
        <begin position="108"/>
        <end position="126"/>
    </location>
</feature>
<name>A0A6H9WKY1_9MICO</name>